<feature type="transmembrane region" description="Helical" evidence="8">
    <location>
        <begin position="12"/>
        <end position="30"/>
    </location>
</feature>
<comment type="subcellular location">
    <subcellularLocation>
        <location evidence="1">Cell membrane</location>
        <topology evidence="1">Multi-pass membrane protein</topology>
    </subcellularLocation>
</comment>
<feature type="transmembrane region" description="Helical" evidence="8">
    <location>
        <begin position="134"/>
        <end position="165"/>
    </location>
</feature>
<evidence type="ECO:0000256" key="1">
    <source>
        <dbReference type="ARBA" id="ARBA00004651"/>
    </source>
</evidence>
<evidence type="ECO:0008006" key="11">
    <source>
        <dbReference type="Google" id="ProtNLM"/>
    </source>
</evidence>
<sequence>MPDEKNLARKFAAALIIAAGVCLVAGIYAFSIDSKSVTGRDFIQYWAAERQLIQGANPYDVGAIFGLEKALGMEENTPKISMSPPVAFFFVLPLGYLGAKPALILWLLVMLGATGVSTWLLWMIFGRRDTRLHLLAFAFPPTLSCLMAGQLGIFFLLGVVLFLYLHKTRPWLAGAALLPCALKPHLFLACIVVLLLWSARQRKFQVVGGFLIALAASCALTLSVDRNIWTQYRQLMQSARIMDVFLPTVGVALRFLIDRHDKWIEFLPVAIGCAWSAWFYWTRRDRWAWTDQGMLVLLVSVACSPYSWYSDQALLFPAILAGMFAAGKSLWDWILLGLVVAAGLPGVIFSIQLPSPFYLWTAPAWLIWYLMATRNKSGARVVHSEMAAITE</sequence>
<evidence type="ECO:0000313" key="9">
    <source>
        <dbReference type="EMBL" id="SPE17463.1"/>
    </source>
</evidence>
<evidence type="ECO:0000256" key="3">
    <source>
        <dbReference type="ARBA" id="ARBA00022679"/>
    </source>
</evidence>
<dbReference type="EMBL" id="OKRB01000002">
    <property type="protein sequence ID" value="SPE17463.1"/>
    <property type="molecule type" value="Genomic_DNA"/>
</dbReference>
<dbReference type="OrthoDB" id="119971at2"/>
<evidence type="ECO:0000256" key="4">
    <source>
        <dbReference type="ARBA" id="ARBA00022692"/>
    </source>
</evidence>
<dbReference type="Proteomes" id="UP000239735">
    <property type="component" value="Unassembled WGS sequence"/>
</dbReference>
<feature type="transmembrane region" description="Helical" evidence="8">
    <location>
        <begin position="171"/>
        <end position="197"/>
    </location>
</feature>
<evidence type="ECO:0000256" key="7">
    <source>
        <dbReference type="ARBA" id="ARBA00024033"/>
    </source>
</evidence>
<keyword evidence="3" id="KW-0808">Transferase</keyword>
<evidence type="ECO:0000256" key="2">
    <source>
        <dbReference type="ARBA" id="ARBA00022475"/>
    </source>
</evidence>
<evidence type="ECO:0000256" key="5">
    <source>
        <dbReference type="ARBA" id="ARBA00022989"/>
    </source>
</evidence>
<comment type="similarity">
    <text evidence="7">Belongs to the glycosyltransferase 87 family.</text>
</comment>
<accession>A0A2N9L2V8</accession>
<proteinExistence type="inferred from homology"/>
<feature type="transmembrane region" description="Helical" evidence="8">
    <location>
        <begin position="263"/>
        <end position="281"/>
    </location>
</feature>
<name>A0A2N9L2V8_9BACT</name>
<feature type="transmembrane region" description="Helical" evidence="8">
    <location>
        <begin position="293"/>
        <end position="309"/>
    </location>
</feature>
<organism evidence="9 10">
    <name type="scientific">Candidatus Sulfuritelmatomonas gaucii</name>
    <dbReference type="NCBI Taxonomy" id="2043161"/>
    <lineage>
        <taxon>Bacteria</taxon>
        <taxon>Pseudomonadati</taxon>
        <taxon>Acidobacteriota</taxon>
        <taxon>Terriglobia</taxon>
        <taxon>Terriglobales</taxon>
        <taxon>Acidobacteriaceae</taxon>
        <taxon>Candidatus Sulfuritelmatomonas</taxon>
    </lineage>
</organism>
<feature type="transmembrane region" description="Helical" evidence="8">
    <location>
        <begin position="103"/>
        <end position="122"/>
    </location>
</feature>
<feature type="transmembrane region" description="Helical" evidence="8">
    <location>
        <begin position="330"/>
        <end position="351"/>
    </location>
</feature>
<reference evidence="10" key="1">
    <citation type="submission" date="2018-02" db="EMBL/GenBank/DDBJ databases">
        <authorList>
            <person name="Hausmann B."/>
        </authorList>
    </citation>
    <scope>NUCLEOTIDE SEQUENCE [LARGE SCALE GENOMIC DNA]</scope>
    <source>
        <strain evidence="10">Peat soil MAG SbA5</strain>
    </source>
</reference>
<dbReference type="GO" id="GO:0016758">
    <property type="term" value="F:hexosyltransferase activity"/>
    <property type="evidence" value="ECO:0007669"/>
    <property type="project" value="InterPro"/>
</dbReference>
<keyword evidence="6 8" id="KW-0472">Membrane</keyword>
<evidence type="ECO:0000313" key="10">
    <source>
        <dbReference type="Proteomes" id="UP000239735"/>
    </source>
</evidence>
<feature type="transmembrane region" description="Helical" evidence="8">
    <location>
        <begin position="235"/>
        <end position="256"/>
    </location>
</feature>
<evidence type="ECO:0000256" key="8">
    <source>
        <dbReference type="SAM" id="Phobius"/>
    </source>
</evidence>
<keyword evidence="5 8" id="KW-1133">Transmembrane helix</keyword>
<dbReference type="GO" id="GO:0005886">
    <property type="term" value="C:plasma membrane"/>
    <property type="evidence" value="ECO:0007669"/>
    <property type="project" value="UniProtKB-SubCell"/>
</dbReference>
<dbReference type="Pfam" id="PF09594">
    <property type="entry name" value="GT87"/>
    <property type="match status" value="1"/>
</dbReference>
<evidence type="ECO:0000256" key="6">
    <source>
        <dbReference type="ARBA" id="ARBA00023136"/>
    </source>
</evidence>
<feature type="transmembrane region" description="Helical" evidence="8">
    <location>
        <begin position="204"/>
        <end position="223"/>
    </location>
</feature>
<dbReference type="InterPro" id="IPR018584">
    <property type="entry name" value="GT87"/>
</dbReference>
<keyword evidence="4 8" id="KW-0812">Transmembrane</keyword>
<feature type="transmembrane region" description="Helical" evidence="8">
    <location>
        <begin position="357"/>
        <end position="373"/>
    </location>
</feature>
<keyword evidence="2" id="KW-1003">Cell membrane</keyword>
<dbReference type="AlphaFoldDB" id="A0A2N9L2V8"/>
<protein>
    <recommendedName>
        <fullName evidence="11">DUF2029 domain-containing protein</fullName>
    </recommendedName>
</protein>
<gene>
    <name evidence="9" type="ORF">SBA5_100061</name>
</gene>